<dbReference type="GO" id="GO:0005739">
    <property type="term" value="C:mitochondrion"/>
    <property type="evidence" value="ECO:0007669"/>
    <property type="project" value="GOC"/>
</dbReference>
<dbReference type="InterPro" id="IPR001623">
    <property type="entry name" value="DnaJ_domain"/>
</dbReference>
<feature type="domain" description="J" evidence="4">
    <location>
        <begin position="13"/>
        <end position="81"/>
    </location>
</feature>
<dbReference type="CDD" id="cd22823">
    <property type="entry name" value="Gal_Rha_Lectin"/>
    <property type="match status" value="1"/>
</dbReference>
<dbReference type="AlphaFoldDB" id="U5EWB7"/>
<evidence type="ECO:0000259" key="4">
    <source>
        <dbReference type="PROSITE" id="PS50076"/>
    </source>
</evidence>
<keyword evidence="3" id="KW-0143">Chaperone</keyword>
<dbReference type="SMART" id="SM00271">
    <property type="entry name" value="DnaJ"/>
    <property type="match status" value="1"/>
</dbReference>
<dbReference type="CDD" id="cd06257">
    <property type="entry name" value="DnaJ"/>
    <property type="match status" value="1"/>
</dbReference>
<dbReference type="EMBL" id="GANO01001492">
    <property type="protein sequence ID" value="JAB58379.1"/>
    <property type="molecule type" value="mRNA"/>
</dbReference>
<reference evidence="5" key="1">
    <citation type="journal article" date="2014" name="Insect Biochem. Mol. Biol.">
        <title>An insight into the sialome of the frog biting fly, Corethrella appendiculata.</title>
        <authorList>
            <person name="Ribeiro J.M.C."/>
            <person name="Chagas A.C."/>
            <person name="Pham V.M."/>
            <person name="Lounibos L.P."/>
            <person name="Calvo E."/>
        </authorList>
    </citation>
    <scope>NUCLEOTIDE SEQUENCE</scope>
    <source>
        <tissue evidence="5">Salivary glands</tissue>
    </source>
</reference>
<name>U5EWB7_9DIPT</name>
<dbReference type="Pfam" id="PF22774">
    <property type="entry name" value="DNAJC11_beta-barrel"/>
    <property type="match status" value="1"/>
</dbReference>
<dbReference type="PROSITE" id="PS00636">
    <property type="entry name" value="DNAJ_1"/>
    <property type="match status" value="1"/>
</dbReference>
<evidence type="ECO:0000256" key="3">
    <source>
        <dbReference type="ARBA" id="ARBA00023186"/>
    </source>
</evidence>
<dbReference type="InterPro" id="IPR055225">
    <property type="entry name" value="DNAJC11-like_beta-barrel"/>
</dbReference>
<comment type="subcellular location">
    <subcellularLocation>
        <location evidence="1">Membrane</location>
    </subcellularLocation>
</comment>
<organism evidence="5">
    <name type="scientific">Corethrella appendiculata</name>
    <dbReference type="NCBI Taxonomy" id="1370023"/>
    <lineage>
        <taxon>Eukaryota</taxon>
        <taxon>Metazoa</taxon>
        <taxon>Ecdysozoa</taxon>
        <taxon>Arthropoda</taxon>
        <taxon>Hexapoda</taxon>
        <taxon>Insecta</taxon>
        <taxon>Pterygota</taxon>
        <taxon>Neoptera</taxon>
        <taxon>Endopterygota</taxon>
        <taxon>Diptera</taxon>
        <taxon>Nematocera</taxon>
        <taxon>Culicoidea</taxon>
        <taxon>Chaoboridae</taxon>
        <taxon>Corethrella</taxon>
    </lineage>
</organism>
<dbReference type="PANTHER" id="PTHR44157:SF1">
    <property type="entry name" value="DNAJ HOMOLOG SUBFAMILY C MEMBER 11"/>
    <property type="match status" value="1"/>
</dbReference>
<evidence type="ECO:0000313" key="5">
    <source>
        <dbReference type="EMBL" id="JAB58379.1"/>
    </source>
</evidence>
<proteinExistence type="evidence at transcript level"/>
<dbReference type="InterPro" id="IPR018253">
    <property type="entry name" value="DnaJ_domain_CS"/>
</dbReference>
<dbReference type="GO" id="GO:0016020">
    <property type="term" value="C:membrane"/>
    <property type="evidence" value="ECO:0007669"/>
    <property type="project" value="UniProtKB-SubCell"/>
</dbReference>
<evidence type="ECO:0000256" key="2">
    <source>
        <dbReference type="ARBA" id="ARBA00023136"/>
    </source>
</evidence>
<dbReference type="InterPro" id="IPR052243">
    <property type="entry name" value="Mito_inner_membrane_organizer"/>
</dbReference>
<dbReference type="PRINTS" id="PR00625">
    <property type="entry name" value="JDOMAIN"/>
</dbReference>
<dbReference type="Pfam" id="PF11875">
    <property type="entry name" value="DnaJ-like_C11_C"/>
    <property type="match status" value="1"/>
</dbReference>
<dbReference type="PROSITE" id="PS50076">
    <property type="entry name" value="DNAJ_2"/>
    <property type="match status" value="1"/>
</dbReference>
<keyword evidence="2" id="KW-0472">Membrane</keyword>
<dbReference type="SUPFAM" id="SSF46565">
    <property type="entry name" value="Chaperone J-domain"/>
    <property type="match status" value="1"/>
</dbReference>
<evidence type="ECO:0000256" key="1">
    <source>
        <dbReference type="ARBA" id="ARBA00004370"/>
    </source>
</evidence>
<dbReference type="InterPro" id="IPR024586">
    <property type="entry name" value="DnaJ-like_C11_C"/>
</dbReference>
<dbReference type="InterPro" id="IPR036869">
    <property type="entry name" value="J_dom_sf"/>
</dbReference>
<dbReference type="GO" id="GO:0042407">
    <property type="term" value="P:cristae formation"/>
    <property type="evidence" value="ECO:0007669"/>
    <property type="project" value="TreeGrafter"/>
</dbReference>
<dbReference type="PANTHER" id="PTHR44157">
    <property type="entry name" value="DNAJ HOMOLOG SUBFAMILY C MEMBER 11"/>
    <property type="match status" value="1"/>
</dbReference>
<protein>
    <submittedName>
        <fullName evidence="5">Putative molecular chaperone dnaj superfamily</fullName>
    </submittedName>
</protein>
<accession>U5EWB7</accession>
<dbReference type="Gene3D" id="1.10.287.110">
    <property type="entry name" value="DnaJ domain"/>
    <property type="match status" value="1"/>
</dbReference>
<sequence length="558" mass="62957">MDDSEDLEYNEEDYYTFLNLSKDASSEEINTAYRNFSRIYHPDKHTDVSQKQKAEILFNRVKKAYEVLSDPHQRAIYDNLGKKGLEIEGWEIVHKTKTPAEIREEYERLAKEREERRLQQKTNPRGNITVQINATDIFSSYEDEFNEKVFPTIEVSGMSMSQSIEAPLTRTDTGTLSGNLNLSNGVGSGGFTFSGRRLVNKGWFEVDAGAGNGPVLGIKSARNLSNRIFCNGGVTVNYRQHTILPGLVGTLAVQLDRHTVGYLTYNAGIQSSMSTVVEHNDEKQHYNINATLGIPHCYISAVYIRKFVEQEMKLRLAVKAGTFGYTGEYGVEKKVSKYSSVVATVSIGVPTGVILKIKIIRSSQTYLFPIHLSEEIIPAAIFYSTVTPLIAYFVIKKIIIEPMNAEQKQRNIDKVKEQNKVRLAEKRKEAESAISLMSALYKRILGEEQKKNGLIIIRAFYGKFDNDDDASAVIEDEMGFLENNPNIIDVKIPLQCLTKDSCLILQSSSKYELPGFYDTCVGEEKHLKIDYRYQNSSYSIIVNDKDSVRLPQIGNSTT</sequence>
<dbReference type="Pfam" id="PF00226">
    <property type="entry name" value="DnaJ"/>
    <property type="match status" value="1"/>
</dbReference>